<reference evidence="1 2" key="1">
    <citation type="journal article" date="2012" name="Genome Biol.">
        <title>Sequencing three crocodilian genomes to illuminate the evolution of archosaurs and amniotes.</title>
        <authorList>
            <person name="St John J.A."/>
            <person name="Braun E.L."/>
            <person name="Isberg S.R."/>
            <person name="Miles L.G."/>
            <person name="Chong A.Y."/>
            <person name="Gongora J."/>
            <person name="Dalzell P."/>
            <person name="Moran C."/>
            <person name="Bed'hom B."/>
            <person name="Abzhanov A."/>
            <person name="Burgess S.C."/>
            <person name="Cooksey A.M."/>
            <person name="Castoe T.A."/>
            <person name="Crawford N.G."/>
            <person name="Densmore L.D."/>
            <person name="Drew J.C."/>
            <person name="Edwards S.V."/>
            <person name="Faircloth B.C."/>
            <person name="Fujita M.K."/>
            <person name="Greenwold M.J."/>
            <person name="Hoffmann F.G."/>
            <person name="Howard J.M."/>
            <person name="Iguchi T."/>
            <person name="Janes D.E."/>
            <person name="Khan S.Y."/>
            <person name="Kohno S."/>
            <person name="de Koning A.J."/>
            <person name="Lance S.L."/>
            <person name="McCarthy F.M."/>
            <person name="McCormack J.E."/>
            <person name="Merchant M.E."/>
            <person name="Peterson D.G."/>
            <person name="Pollock D.D."/>
            <person name="Pourmand N."/>
            <person name="Raney B.J."/>
            <person name="Roessler K.A."/>
            <person name="Sanford J.R."/>
            <person name="Sawyer R.H."/>
            <person name="Schmidt C.J."/>
            <person name="Triplett E.W."/>
            <person name="Tuberville T.D."/>
            <person name="Venegas-Anaya M."/>
            <person name="Howard J.T."/>
            <person name="Jarvis E.D."/>
            <person name="Guillette L.J.Jr."/>
            <person name="Glenn T.C."/>
            <person name="Green R.E."/>
            <person name="Ray D.A."/>
        </authorList>
    </citation>
    <scope>NUCLEOTIDE SEQUENCE [LARGE SCALE GENOMIC DNA]</scope>
    <source>
        <strain evidence="1">KSC_2009_1</strain>
    </source>
</reference>
<evidence type="ECO:0000313" key="1">
    <source>
        <dbReference type="EMBL" id="KYO36284.1"/>
    </source>
</evidence>
<dbReference type="AlphaFoldDB" id="A0A151NHN2"/>
<comment type="caution">
    <text evidence="1">The sequence shown here is derived from an EMBL/GenBank/DDBJ whole genome shotgun (WGS) entry which is preliminary data.</text>
</comment>
<organism evidence="1 2">
    <name type="scientific">Alligator mississippiensis</name>
    <name type="common">American alligator</name>
    <dbReference type="NCBI Taxonomy" id="8496"/>
    <lineage>
        <taxon>Eukaryota</taxon>
        <taxon>Metazoa</taxon>
        <taxon>Chordata</taxon>
        <taxon>Craniata</taxon>
        <taxon>Vertebrata</taxon>
        <taxon>Euteleostomi</taxon>
        <taxon>Archelosauria</taxon>
        <taxon>Archosauria</taxon>
        <taxon>Crocodylia</taxon>
        <taxon>Alligatoridae</taxon>
        <taxon>Alligatorinae</taxon>
        <taxon>Alligator</taxon>
    </lineage>
</organism>
<evidence type="ECO:0000313" key="2">
    <source>
        <dbReference type="Proteomes" id="UP000050525"/>
    </source>
</evidence>
<dbReference type="EMBL" id="AKHW03002956">
    <property type="protein sequence ID" value="KYO36284.1"/>
    <property type="molecule type" value="Genomic_DNA"/>
</dbReference>
<sequence length="86" mass="9898">MWKGHRVKGGGYGAYTVQEEIIRDFSEGTSVKCERSDCVELKKTERNKFKAAHPGLPIHRLYSLESCEDQMKPDRAWCQTDRSIHA</sequence>
<gene>
    <name evidence="1" type="ORF">Y1Q_0024057</name>
</gene>
<proteinExistence type="predicted"/>
<protein>
    <submittedName>
        <fullName evidence="1">Uncharacterized protein</fullName>
    </submittedName>
</protein>
<name>A0A151NHN2_ALLMI</name>
<keyword evidence="2" id="KW-1185">Reference proteome</keyword>
<dbReference type="Proteomes" id="UP000050525">
    <property type="component" value="Unassembled WGS sequence"/>
</dbReference>
<accession>A0A151NHN2</accession>